<sequence length="163" mass="16996">MTNAAAWTDIDVNTVYALIEHERTRAGALQAPGPDDAPPSPDALVSDALREHLEREQRTPDARTPLSVWSAFRAATLRELCERGGVIHDLMHQDTVASVQALTRGVMALLAANAAAQATGAASAVSAALAAVTPGPVVVAVLVLLILKIGLNMICQGYTPRGA</sequence>
<accession>E8U4Z9</accession>
<dbReference type="HOGENOM" id="CLU_1624414_0_0_0"/>
<evidence type="ECO:0000313" key="2">
    <source>
        <dbReference type="Proteomes" id="UP000008635"/>
    </source>
</evidence>
<evidence type="ECO:0000313" key="1">
    <source>
        <dbReference type="EMBL" id="ADV66138.1"/>
    </source>
</evidence>
<gene>
    <name evidence="1" type="ordered locus">Deima_0478</name>
</gene>
<reference evidence="2" key="2">
    <citation type="submission" date="2011-01" db="EMBL/GenBank/DDBJ databases">
        <title>The complete genome of Deinococcus maricopensis DSM 21211.</title>
        <authorList>
            <consortium name="US DOE Joint Genome Institute (JGI-PGF)"/>
            <person name="Lucas S."/>
            <person name="Copeland A."/>
            <person name="Lapidus A."/>
            <person name="Goodwin L."/>
            <person name="Pitluck S."/>
            <person name="Kyrpides N."/>
            <person name="Mavromatis K."/>
            <person name="Pagani I."/>
            <person name="Ivanova N."/>
            <person name="Ovchinnikova G."/>
            <person name="Zeytun A."/>
            <person name="Detter J.C."/>
            <person name="Han C."/>
            <person name="Land M."/>
            <person name="Hauser L."/>
            <person name="Markowitz V."/>
            <person name="Cheng J.-F."/>
            <person name="Hugenholtz P."/>
            <person name="Woyke T."/>
            <person name="Wu D."/>
            <person name="Pukall R."/>
            <person name="Gehrich-Schroeter G."/>
            <person name="Brambilla E."/>
            <person name="Klenk H.-P."/>
            <person name="Eisen J.A."/>
        </authorList>
    </citation>
    <scope>NUCLEOTIDE SEQUENCE [LARGE SCALE GENOMIC DNA]</scope>
    <source>
        <strain evidence="2">DSM 21211 / LMG 22137 / NRRL B-23946 / LB-34</strain>
    </source>
</reference>
<dbReference type="Proteomes" id="UP000008635">
    <property type="component" value="Chromosome"/>
</dbReference>
<proteinExistence type="predicted"/>
<protein>
    <submittedName>
        <fullName evidence="1">Uncharacterized protein</fullName>
    </submittedName>
</protein>
<reference evidence="1 2" key="1">
    <citation type="journal article" date="2011" name="Stand. Genomic Sci.">
        <title>Complete genome sequence of Deinococcus maricopensis type strain (LB-34).</title>
        <authorList>
            <person name="Pukall R."/>
            <person name="Zeytun A."/>
            <person name="Lucas S."/>
            <person name="Lapidus A."/>
            <person name="Hammon N."/>
            <person name="Deshpande S."/>
            <person name="Nolan M."/>
            <person name="Cheng J.F."/>
            <person name="Pitluck S."/>
            <person name="Liolios K."/>
            <person name="Pagani I."/>
            <person name="Mikhailova N."/>
            <person name="Ivanova N."/>
            <person name="Mavromatis K."/>
            <person name="Pati A."/>
            <person name="Tapia R."/>
            <person name="Han C."/>
            <person name="Goodwin L."/>
            <person name="Chen A."/>
            <person name="Palaniappan K."/>
            <person name="Land M."/>
            <person name="Hauser L."/>
            <person name="Chang Y.J."/>
            <person name="Jeffries C.D."/>
            <person name="Brambilla E.M."/>
            <person name="Rohde M."/>
            <person name="Goker M."/>
            <person name="Detter J.C."/>
            <person name="Woyke T."/>
            <person name="Bristow J."/>
            <person name="Eisen J.A."/>
            <person name="Markowitz V."/>
            <person name="Hugenholtz P."/>
            <person name="Kyrpides N.C."/>
            <person name="Klenk H.P."/>
        </authorList>
    </citation>
    <scope>NUCLEOTIDE SEQUENCE [LARGE SCALE GENOMIC DNA]</scope>
    <source>
        <strain evidence="2">DSM 21211 / LMG 22137 / NRRL B-23946 / LB-34</strain>
    </source>
</reference>
<dbReference type="RefSeq" id="WP_013555643.1">
    <property type="nucleotide sequence ID" value="NC_014958.1"/>
</dbReference>
<keyword evidence="2" id="KW-1185">Reference proteome</keyword>
<dbReference type="AlphaFoldDB" id="E8U4Z9"/>
<dbReference type="KEGG" id="dmr:Deima_0478"/>
<name>E8U4Z9_DEIML</name>
<dbReference type="EMBL" id="CP002454">
    <property type="protein sequence ID" value="ADV66138.1"/>
    <property type="molecule type" value="Genomic_DNA"/>
</dbReference>
<organism evidence="1 2">
    <name type="scientific">Deinococcus maricopensis (strain DSM 21211 / LMG 22137 / NRRL B-23946 / LB-34)</name>
    <dbReference type="NCBI Taxonomy" id="709986"/>
    <lineage>
        <taxon>Bacteria</taxon>
        <taxon>Thermotogati</taxon>
        <taxon>Deinococcota</taxon>
        <taxon>Deinococci</taxon>
        <taxon>Deinococcales</taxon>
        <taxon>Deinococcaceae</taxon>
        <taxon>Deinococcus</taxon>
    </lineage>
</organism>